<feature type="domain" description="VOC" evidence="1">
    <location>
        <begin position="147"/>
        <end position="259"/>
    </location>
</feature>
<evidence type="ECO:0000259" key="1">
    <source>
        <dbReference type="PROSITE" id="PS51819"/>
    </source>
</evidence>
<sequence>MRDCEHGYDPPMTTAVEYPAGAPCWFELSVPDLGRAKEFYAGLFGWEFDDLPYTQARLRGRRVAGISQRWGSDTGPAEPAAWTVLLATRDLDAALRTVAEAGGRLSSARQDIGDLGAMALARDPAGAEFGLWQPGTLRGCEASGPGSPAWSEIASDDIQETASFLVRVLGCEPERVEGFEFVTLYSGGWPVLGVYGGDGRPRSGHAAWLTYFAVRSADAAADYTRGAGGSVVRAPADSPYGRWCLLADPFGARLAAVEPTEAA</sequence>
<evidence type="ECO:0000313" key="2">
    <source>
        <dbReference type="EMBL" id="GAA4933520.1"/>
    </source>
</evidence>
<organism evidence="2 3">
    <name type="scientific">Streptomonospora halophila</name>
    <dbReference type="NCBI Taxonomy" id="427369"/>
    <lineage>
        <taxon>Bacteria</taxon>
        <taxon>Bacillati</taxon>
        <taxon>Actinomycetota</taxon>
        <taxon>Actinomycetes</taxon>
        <taxon>Streptosporangiales</taxon>
        <taxon>Nocardiopsidaceae</taxon>
        <taxon>Streptomonospora</taxon>
    </lineage>
</organism>
<comment type="caution">
    <text evidence="2">The sequence shown here is derived from an EMBL/GenBank/DDBJ whole genome shotgun (WGS) entry which is preliminary data.</text>
</comment>
<dbReference type="Pfam" id="PF00903">
    <property type="entry name" value="Glyoxalase"/>
    <property type="match status" value="2"/>
</dbReference>
<dbReference type="InterPro" id="IPR029068">
    <property type="entry name" value="Glyas_Bleomycin-R_OHBP_Dase"/>
</dbReference>
<dbReference type="InterPro" id="IPR004360">
    <property type="entry name" value="Glyas_Fos-R_dOase_dom"/>
</dbReference>
<dbReference type="PROSITE" id="PS51819">
    <property type="entry name" value="VOC"/>
    <property type="match status" value="2"/>
</dbReference>
<name>A0ABP9G944_9ACTN</name>
<gene>
    <name evidence="2" type="ORF">GCM10023224_12350</name>
</gene>
<evidence type="ECO:0000313" key="3">
    <source>
        <dbReference type="Proteomes" id="UP001499993"/>
    </source>
</evidence>
<dbReference type="CDD" id="cd07247">
    <property type="entry name" value="SgaA_N_like"/>
    <property type="match status" value="1"/>
</dbReference>
<dbReference type="InterPro" id="IPR037523">
    <property type="entry name" value="VOC_core"/>
</dbReference>
<feature type="domain" description="VOC" evidence="1">
    <location>
        <begin position="22"/>
        <end position="134"/>
    </location>
</feature>
<reference evidence="3" key="1">
    <citation type="journal article" date="2019" name="Int. J. Syst. Evol. Microbiol.">
        <title>The Global Catalogue of Microorganisms (GCM) 10K type strain sequencing project: providing services to taxonomists for standard genome sequencing and annotation.</title>
        <authorList>
            <consortium name="The Broad Institute Genomics Platform"/>
            <consortium name="The Broad Institute Genome Sequencing Center for Infectious Disease"/>
            <person name="Wu L."/>
            <person name="Ma J."/>
        </authorList>
    </citation>
    <scope>NUCLEOTIDE SEQUENCE [LARGE SCALE GENOMIC DNA]</scope>
    <source>
        <strain evidence="3">JCM 18123</strain>
    </source>
</reference>
<dbReference type="Gene3D" id="3.10.180.10">
    <property type="entry name" value="2,3-Dihydroxybiphenyl 1,2-Dioxygenase, domain 1"/>
    <property type="match status" value="2"/>
</dbReference>
<dbReference type="PANTHER" id="PTHR33993">
    <property type="entry name" value="GLYOXALASE-RELATED"/>
    <property type="match status" value="1"/>
</dbReference>
<dbReference type="EMBL" id="BAABIK010000005">
    <property type="protein sequence ID" value="GAA4933520.1"/>
    <property type="molecule type" value="Genomic_DNA"/>
</dbReference>
<dbReference type="Proteomes" id="UP001499993">
    <property type="component" value="Unassembled WGS sequence"/>
</dbReference>
<proteinExistence type="predicted"/>
<dbReference type="InterPro" id="IPR052164">
    <property type="entry name" value="Anthracycline_SecMetBiosynth"/>
</dbReference>
<accession>A0ABP9G944</accession>
<protein>
    <submittedName>
        <fullName evidence="2">VOC family protein</fullName>
    </submittedName>
</protein>
<dbReference type="PANTHER" id="PTHR33993:SF14">
    <property type="entry name" value="GB|AAF24581.1"/>
    <property type="match status" value="1"/>
</dbReference>
<dbReference type="SUPFAM" id="SSF54593">
    <property type="entry name" value="Glyoxalase/Bleomycin resistance protein/Dihydroxybiphenyl dioxygenase"/>
    <property type="match status" value="2"/>
</dbReference>
<keyword evidence="3" id="KW-1185">Reference proteome</keyword>